<organism evidence="8 9">
    <name type="scientific">Proteiniphilum saccharofermentans</name>
    <dbReference type="NCBI Taxonomy" id="1642647"/>
    <lineage>
        <taxon>Bacteria</taxon>
        <taxon>Pseudomonadati</taxon>
        <taxon>Bacteroidota</taxon>
        <taxon>Bacteroidia</taxon>
        <taxon>Bacteroidales</taxon>
        <taxon>Dysgonomonadaceae</taxon>
        <taxon>Proteiniphilum</taxon>
    </lineage>
</organism>
<dbReference type="AlphaFoldDB" id="A0A1R3T8U9"/>
<feature type="domain" description="SusD-like N-terminal" evidence="7">
    <location>
        <begin position="20"/>
        <end position="227"/>
    </location>
</feature>
<evidence type="ECO:0000259" key="7">
    <source>
        <dbReference type="Pfam" id="PF14322"/>
    </source>
</evidence>
<keyword evidence="5" id="KW-0998">Cell outer membrane</keyword>
<evidence type="ECO:0000313" key="8">
    <source>
        <dbReference type="EMBL" id="SCD21007.1"/>
    </source>
</evidence>
<comment type="similarity">
    <text evidence="2">Belongs to the SusD family.</text>
</comment>
<accession>A0A1R3T8U9</accession>
<dbReference type="Pfam" id="PF07980">
    <property type="entry name" value="SusD_RagB"/>
    <property type="match status" value="1"/>
</dbReference>
<dbReference type="KEGG" id="psac:PSM36_2202"/>
<dbReference type="Proteomes" id="UP000187464">
    <property type="component" value="Chromosome I"/>
</dbReference>
<comment type="subcellular location">
    <subcellularLocation>
        <location evidence="1">Cell outer membrane</location>
    </subcellularLocation>
</comment>
<feature type="domain" description="RagB/SusD" evidence="6">
    <location>
        <begin position="298"/>
        <end position="603"/>
    </location>
</feature>
<dbReference type="InterPro" id="IPR011990">
    <property type="entry name" value="TPR-like_helical_dom_sf"/>
</dbReference>
<evidence type="ECO:0000256" key="5">
    <source>
        <dbReference type="ARBA" id="ARBA00023237"/>
    </source>
</evidence>
<dbReference type="SUPFAM" id="SSF48452">
    <property type="entry name" value="TPR-like"/>
    <property type="match status" value="1"/>
</dbReference>
<dbReference type="Gene3D" id="1.25.40.390">
    <property type="match status" value="1"/>
</dbReference>
<name>A0A1R3T8U9_9BACT</name>
<dbReference type="InterPro" id="IPR012944">
    <property type="entry name" value="SusD_RagB_dom"/>
</dbReference>
<dbReference type="Pfam" id="PF14322">
    <property type="entry name" value="SusD-like_3"/>
    <property type="match status" value="1"/>
</dbReference>
<evidence type="ECO:0000259" key="6">
    <source>
        <dbReference type="Pfam" id="PF07980"/>
    </source>
</evidence>
<dbReference type="GO" id="GO:0009279">
    <property type="term" value="C:cell outer membrane"/>
    <property type="evidence" value="ECO:0007669"/>
    <property type="project" value="UniProtKB-SubCell"/>
</dbReference>
<dbReference type="RefSeq" id="WP_076930903.1">
    <property type="nucleotide sequence ID" value="NZ_LT605205.1"/>
</dbReference>
<evidence type="ECO:0000256" key="1">
    <source>
        <dbReference type="ARBA" id="ARBA00004442"/>
    </source>
</evidence>
<keyword evidence="3" id="KW-0732">Signal</keyword>
<gene>
    <name evidence="8" type="ORF">PSM36_2202</name>
</gene>
<dbReference type="InterPro" id="IPR033985">
    <property type="entry name" value="SusD-like_N"/>
</dbReference>
<evidence type="ECO:0000256" key="3">
    <source>
        <dbReference type="ARBA" id="ARBA00022729"/>
    </source>
</evidence>
<protein>
    <submittedName>
        <fullName evidence="8">SusD family</fullName>
    </submittedName>
</protein>
<sequence>MRKIIIVIVSGFILFNSCDYLDKAPLDLISDNDVWNDEALIEAYLSNSYYEMSYFANESPGNNWDGDVFFPVFAINHVSDECLSQWRDWGDALRWYNYKFGNLKIQGGLLEWWGYGPIRRLNTFIEKIPETPLSDELKKTRTAEARFLRAFSYFAMVKRYGGVPLITNAQSIDDPDEELFRARDKEETIYDYIIKEIDEFANDLPETLDNSNLGRPSKYAALALKCRAALYAGSIAQFGKVQLDGVVGIPAEKANYYYEIAYTAGSEIVNSGKHALYNVDEDKATNFRNLFLVKNNSEVIFAKRHNNVNGDHGQGGGNGWNVDFFQCPRPQGWNRGNLDGPYLELVEEFEYIDGRPGKLDREAIQQGLWTTEELWKDKDPRFFATIYTQNTPWKGNKIEYYKGILLPDGTIQTTDSYDGILATGDQDVDGTCFGVLKYLDESHDNMAGTNSAWATSDQDWQIFRLAEIYLNMSEAAFELGRTPEALEAINKVRERAGISLLATIDREKIRHERKVELAFEGHRYWDVRRWRTATDVLSREFSGLRYVLDYNSYKAGEPKYKLIVIEQIDGAVNKPLFREENYYLPITLARTANNPKLVENPGYQ</sequence>
<dbReference type="EMBL" id="LT605205">
    <property type="protein sequence ID" value="SCD21007.1"/>
    <property type="molecule type" value="Genomic_DNA"/>
</dbReference>
<reference evidence="8 9" key="1">
    <citation type="submission" date="2016-08" db="EMBL/GenBank/DDBJ databases">
        <authorList>
            <person name="Seilhamer J.J."/>
        </authorList>
    </citation>
    <scope>NUCLEOTIDE SEQUENCE [LARGE SCALE GENOMIC DNA]</scope>
    <source>
        <strain evidence="8">M3/6</strain>
    </source>
</reference>
<evidence type="ECO:0000256" key="4">
    <source>
        <dbReference type="ARBA" id="ARBA00023136"/>
    </source>
</evidence>
<dbReference type="STRING" id="1642647.PSM36_2202"/>
<keyword evidence="9" id="KW-1185">Reference proteome</keyword>
<proteinExistence type="inferred from homology"/>
<evidence type="ECO:0000313" key="9">
    <source>
        <dbReference type="Proteomes" id="UP000187464"/>
    </source>
</evidence>
<dbReference type="CDD" id="cd08977">
    <property type="entry name" value="SusD"/>
    <property type="match status" value="1"/>
</dbReference>
<keyword evidence="4" id="KW-0472">Membrane</keyword>
<evidence type="ECO:0000256" key="2">
    <source>
        <dbReference type="ARBA" id="ARBA00006275"/>
    </source>
</evidence>